<evidence type="ECO:0000313" key="2">
    <source>
        <dbReference type="Proteomes" id="UP001054837"/>
    </source>
</evidence>
<proteinExistence type="predicted"/>
<keyword evidence="2" id="KW-1185">Reference proteome</keyword>
<name>A0AAV4RER7_9ARAC</name>
<accession>A0AAV4RER7</accession>
<gene>
    <name evidence="1" type="ORF">CDAR_37751</name>
</gene>
<dbReference type="AlphaFoldDB" id="A0AAV4RER7"/>
<sequence length="91" mass="10503">MANSILMRVTWARKSCDKWMSVIWDLSPEQNVTGGMSKSCQKPNPLGVCGVMIMIKAPHLMDWKRFAQLMNGWILGTAWKVSIRRDFIFQK</sequence>
<protein>
    <submittedName>
        <fullName evidence="1">Uncharacterized protein</fullName>
    </submittedName>
</protein>
<comment type="caution">
    <text evidence="1">The sequence shown here is derived from an EMBL/GenBank/DDBJ whole genome shotgun (WGS) entry which is preliminary data.</text>
</comment>
<reference evidence="1 2" key="1">
    <citation type="submission" date="2021-06" db="EMBL/GenBank/DDBJ databases">
        <title>Caerostris darwini draft genome.</title>
        <authorList>
            <person name="Kono N."/>
            <person name="Arakawa K."/>
        </authorList>
    </citation>
    <scope>NUCLEOTIDE SEQUENCE [LARGE SCALE GENOMIC DNA]</scope>
</reference>
<dbReference type="Proteomes" id="UP001054837">
    <property type="component" value="Unassembled WGS sequence"/>
</dbReference>
<evidence type="ECO:0000313" key="1">
    <source>
        <dbReference type="EMBL" id="GIY19456.1"/>
    </source>
</evidence>
<dbReference type="EMBL" id="BPLQ01006042">
    <property type="protein sequence ID" value="GIY19456.1"/>
    <property type="molecule type" value="Genomic_DNA"/>
</dbReference>
<organism evidence="1 2">
    <name type="scientific">Caerostris darwini</name>
    <dbReference type="NCBI Taxonomy" id="1538125"/>
    <lineage>
        <taxon>Eukaryota</taxon>
        <taxon>Metazoa</taxon>
        <taxon>Ecdysozoa</taxon>
        <taxon>Arthropoda</taxon>
        <taxon>Chelicerata</taxon>
        <taxon>Arachnida</taxon>
        <taxon>Araneae</taxon>
        <taxon>Araneomorphae</taxon>
        <taxon>Entelegynae</taxon>
        <taxon>Araneoidea</taxon>
        <taxon>Araneidae</taxon>
        <taxon>Caerostris</taxon>
    </lineage>
</organism>